<keyword evidence="5" id="KW-0732">Signal</keyword>
<dbReference type="GO" id="GO:0046872">
    <property type="term" value="F:metal ion binding"/>
    <property type="evidence" value="ECO:0007669"/>
    <property type="project" value="UniProtKB-KW"/>
</dbReference>
<evidence type="ECO:0000313" key="8">
    <source>
        <dbReference type="EMBL" id="CAD9077939.1"/>
    </source>
</evidence>
<dbReference type="InterPro" id="IPR044929">
    <property type="entry name" value="DNA/RNA_non-sp_Endonuclease_sf"/>
</dbReference>
<feature type="active site" description="Proton acceptor" evidence="2">
    <location>
        <position position="191"/>
    </location>
</feature>
<feature type="compositionally biased region" description="Basic and acidic residues" evidence="4">
    <location>
        <begin position="429"/>
        <end position="442"/>
    </location>
</feature>
<feature type="region of interest" description="Disordered" evidence="4">
    <location>
        <begin position="43"/>
        <end position="70"/>
    </location>
</feature>
<evidence type="ECO:0000256" key="5">
    <source>
        <dbReference type="SAM" id="SignalP"/>
    </source>
</evidence>
<dbReference type="InterPro" id="IPR001604">
    <property type="entry name" value="Endo_G_ENPP1-like_dom"/>
</dbReference>
<dbReference type="GO" id="GO:0003676">
    <property type="term" value="F:nucleic acid binding"/>
    <property type="evidence" value="ECO:0007669"/>
    <property type="project" value="InterPro"/>
</dbReference>
<organism evidence="8">
    <name type="scientific">Percolomonas cosmopolitus</name>
    <dbReference type="NCBI Taxonomy" id="63605"/>
    <lineage>
        <taxon>Eukaryota</taxon>
        <taxon>Discoba</taxon>
        <taxon>Heterolobosea</taxon>
        <taxon>Tetramitia</taxon>
        <taxon>Eutetramitia</taxon>
        <taxon>Percolomonadidae</taxon>
        <taxon>Percolomonas</taxon>
    </lineage>
</organism>
<dbReference type="SMART" id="SM00477">
    <property type="entry name" value="NUC"/>
    <property type="match status" value="1"/>
</dbReference>
<feature type="signal peptide" evidence="5">
    <location>
        <begin position="1"/>
        <end position="20"/>
    </location>
</feature>
<keyword evidence="3" id="KW-0479">Metal-binding</keyword>
<dbReference type="GO" id="GO:0005743">
    <property type="term" value="C:mitochondrial inner membrane"/>
    <property type="evidence" value="ECO:0007669"/>
    <property type="project" value="TreeGrafter"/>
</dbReference>
<feature type="domain" description="DNA/RNA non-specific endonuclease/pyrophosphatase/phosphodiesterase" evidence="7">
    <location>
        <begin position="123"/>
        <end position="350"/>
    </location>
</feature>
<dbReference type="PANTHER" id="PTHR13966:SF5">
    <property type="entry name" value="ENDONUCLEASE G, MITOCHONDRIAL"/>
    <property type="match status" value="1"/>
</dbReference>
<dbReference type="InterPro" id="IPR020821">
    <property type="entry name" value="ENPP1-3/EXOG-like_nuc-like"/>
</dbReference>
<evidence type="ECO:0008006" key="9">
    <source>
        <dbReference type="Google" id="ProtNLM"/>
    </source>
</evidence>
<evidence type="ECO:0000259" key="6">
    <source>
        <dbReference type="SMART" id="SM00477"/>
    </source>
</evidence>
<feature type="region of interest" description="Disordered" evidence="4">
    <location>
        <begin position="429"/>
        <end position="481"/>
    </location>
</feature>
<evidence type="ECO:0000256" key="4">
    <source>
        <dbReference type="SAM" id="MobiDB-lite"/>
    </source>
</evidence>
<dbReference type="Gene3D" id="3.40.570.10">
    <property type="entry name" value="Extracellular Endonuclease, subunit A"/>
    <property type="match status" value="1"/>
</dbReference>
<sequence>MGRLLSFVAGTATALFITSALDGRMLHLSVTENNMLRKFKETEEEHQMGDNVGQSHKLERPEVTIEEPIQDDEIPTIFNSTDSESHLLYEEYLRPYILSQEQNIHQHAAIVQDGLPSYENLSFYKSYVCAHDFEKRIPRWTIHELHSGFLNEEAKADRSHSYFNAKIPGNIPRHVKASNDSYFRSGYSRGHLVPAGDMKPRTQDEMDETFLLNSNIVPQDYKNNANFWYRMEHFAKAILTQEFKTVRVMSGPLFLPQQREVKDFRGNPKTEEIMQYKLIGKKHVAVPTHLFKVVLCEPHPESGIDKKLLAAFVVPNEDIPSSKKLVDFQVPPSFIEERSGLHIYPLLKEREGFADLCKHEVEYCQMLAGRDWIIHDLHRKLSWNYDDDSKLTDVYNKLKDLDGLTEDTEKLYRKRVEQLELMRKYQKPLIEHPHSEDDKDNKSPVSKTTTKEVEKTAPAGADVLTAKKVEGSDEKVKPLRL</sequence>
<dbReference type="SMART" id="SM00892">
    <property type="entry name" value="Endonuclease_NS"/>
    <property type="match status" value="1"/>
</dbReference>
<feature type="chain" id="PRO_5030940602" description="Endonuclease" evidence="5">
    <location>
        <begin position="21"/>
        <end position="481"/>
    </location>
</feature>
<feature type="binding site" evidence="3">
    <location>
        <position position="224"/>
    </location>
    <ligand>
        <name>Mg(2+)</name>
        <dbReference type="ChEBI" id="CHEBI:18420"/>
        <note>catalytic</note>
    </ligand>
</feature>
<dbReference type="GO" id="GO:0005634">
    <property type="term" value="C:nucleus"/>
    <property type="evidence" value="ECO:0007669"/>
    <property type="project" value="TreeGrafter"/>
</dbReference>
<dbReference type="SUPFAM" id="SSF54060">
    <property type="entry name" value="His-Me finger endonucleases"/>
    <property type="match status" value="1"/>
</dbReference>
<evidence type="ECO:0000259" key="7">
    <source>
        <dbReference type="SMART" id="SM00892"/>
    </source>
</evidence>
<dbReference type="EMBL" id="HBGD01001439">
    <property type="protein sequence ID" value="CAD9077939.1"/>
    <property type="molecule type" value="Transcribed_RNA"/>
</dbReference>
<evidence type="ECO:0000256" key="2">
    <source>
        <dbReference type="PIRSR" id="PIRSR640255-1"/>
    </source>
</evidence>
<protein>
    <recommendedName>
        <fullName evidence="9">Endonuclease</fullName>
    </recommendedName>
</protein>
<name>A0A7S1PFI5_9EUKA</name>
<evidence type="ECO:0000256" key="1">
    <source>
        <dbReference type="ARBA" id="ARBA00010052"/>
    </source>
</evidence>
<comment type="similarity">
    <text evidence="1">Belongs to the DNA/RNA non-specific endonuclease family.</text>
</comment>
<reference evidence="8" key="1">
    <citation type="submission" date="2021-01" db="EMBL/GenBank/DDBJ databases">
        <authorList>
            <person name="Corre E."/>
            <person name="Pelletier E."/>
            <person name="Niang G."/>
            <person name="Scheremetjew M."/>
            <person name="Finn R."/>
            <person name="Kale V."/>
            <person name="Holt S."/>
            <person name="Cochrane G."/>
            <person name="Meng A."/>
            <person name="Brown T."/>
            <person name="Cohen L."/>
        </authorList>
    </citation>
    <scope>NUCLEOTIDE SEQUENCE</scope>
    <source>
        <strain evidence="8">WS</strain>
    </source>
</reference>
<dbReference type="Pfam" id="PF01223">
    <property type="entry name" value="Endonuclease_NS"/>
    <property type="match status" value="1"/>
</dbReference>
<evidence type="ECO:0000256" key="3">
    <source>
        <dbReference type="PIRSR" id="PIRSR640255-2"/>
    </source>
</evidence>
<dbReference type="InterPro" id="IPR044925">
    <property type="entry name" value="His-Me_finger_sf"/>
</dbReference>
<accession>A0A7S1PFI5</accession>
<dbReference type="GO" id="GO:0004521">
    <property type="term" value="F:RNA endonuclease activity"/>
    <property type="evidence" value="ECO:0007669"/>
    <property type="project" value="TreeGrafter"/>
</dbReference>
<feature type="domain" description="ENPP1-3/EXOG-like endonuclease/phosphodiesterase" evidence="6">
    <location>
        <begin position="124"/>
        <end position="350"/>
    </location>
</feature>
<gene>
    <name evidence="8" type="ORF">PCOS0759_LOCUS1171</name>
</gene>
<dbReference type="PANTHER" id="PTHR13966">
    <property type="entry name" value="ENDONUCLEASE RELATED"/>
    <property type="match status" value="1"/>
</dbReference>
<dbReference type="GO" id="GO:0000014">
    <property type="term" value="F:single-stranded DNA endodeoxyribonuclease activity"/>
    <property type="evidence" value="ECO:0007669"/>
    <property type="project" value="TreeGrafter"/>
</dbReference>
<proteinExistence type="inferred from homology"/>
<dbReference type="AlphaFoldDB" id="A0A7S1PFI5"/>
<feature type="compositionally biased region" description="Basic and acidic residues" evidence="4">
    <location>
        <begin position="465"/>
        <end position="481"/>
    </location>
</feature>
<dbReference type="InterPro" id="IPR040255">
    <property type="entry name" value="Non-specific_endonuclease"/>
</dbReference>